<keyword evidence="2" id="KW-1185">Reference proteome</keyword>
<organism evidence="1 2">
    <name type="scientific">Trichlorobacter ammonificans</name>
    <dbReference type="NCBI Taxonomy" id="2916410"/>
    <lineage>
        <taxon>Bacteria</taxon>
        <taxon>Pseudomonadati</taxon>
        <taxon>Thermodesulfobacteriota</taxon>
        <taxon>Desulfuromonadia</taxon>
        <taxon>Geobacterales</taxon>
        <taxon>Geobacteraceae</taxon>
        <taxon>Trichlorobacter</taxon>
    </lineage>
</organism>
<dbReference type="EMBL" id="OW150024">
    <property type="protein sequence ID" value="CAH2032093.1"/>
    <property type="molecule type" value="Genomic_DNA"/>
</dbReference>
<evidence type="ECO:0000313" key="1">
    <source>
        <dbReference type="EMBL" id="CAH2032093.1"/>
    </source>
</evidence>
<name>A0ABN8HQ42_9BACT</name>
<protein>
    <recommendedName>
        <fullName evidence="3">Secreted protein</fullName>
    </recommendedName>
</protein>
<gene>
    <name evidence="1" type="ORF">GEAMG1_2257</name>
</gene>
<sequence>MLLSASVRIILSIAWPKIGHRISSSVSLSCSDQPYTHPLPGRSRSHDYPRSFYEVNQGHYILWWPDFRPPSQCTNMYHKTKGPTFVDPLNGTPEGIRTPDPRLRSFKHLIAKACYLLFLSLVAVAQCTSA</sequence>
<proteinExistence type="predicted"/>
<dbReference type="Proteomes" id="UP001295463">
    <property type="component" value="Chromosome"/>
</dbReference>
<evidence type="ECO:0000313" key="2">
    <source>
        <dbReference type="Proteomes" id="UP001295463"/>
    </source>
</evidence>
<accession>A0ABN8HQ42</accession>
<reference evidence="1 2" key="1">
    <citation type="submission" date="2022-03" db="EMBL/GenBank/DDBJ databases">
        <authorList>
            <person name="Koch H."/>
        </authorList>
    </citation>
    <scope>NUCLEOTIDE SEQUENCE [LARGE SCALE GENOMIC DNA]</scope>
    <source>
        <strain evidence="1 2">G1</strain>
    </source>
</reference>
<evidence type="ECO:0008006" key="3">
    <source>
        <dbReference type="Google" id="ProtNLM"/>
    </source>
</evidence>